<dbReference type="AlphaFoldDB" id="A0A4Z0PN04"/>
<feature type="domain" description="PKD" evidence="2">
    <location>
        <begin position="530"/>
        <end position="615"/>
    </location>
</feature>
<dbReference type="Gene3D" id="2.120.10.30">
    <property type="entry name" value="TolB, C-terminal domain"/>
    <property type="match status" value="1"/>
</dbReference>
<dbReference type="RefSeq" id="WP_135496841.1">
    <property type="nucleotide sequence ID" value="NZ_SRLD01000008.1"/>
</dbReference>
<dbReference type="OrthoDB" id="9770043at2"/>
<keyword evidence="1" id="KW-0732">Signal</keyword>
<feature type="signal peptide" evidence="1">
    <location>
        <begin position="1"/>
        <end position="23"/>
    </location>
</feature>
<dbReference type="SUPFAM" id="SSF50952">
    <property type="entry name" value="Soluble quinoprotein glucose dehydrogenase"/>
    <property type="match status" value="1"/>
</dbReference>
<dbReference type="InterPro" id="IPR013783">
    <property type="entry name" value="Ig-like_fold"/>
</dbReference>
<dbReference type="InterPro" id="IPR012938">
    <property type="entry name" value="Glc/Sorbosone_DH"/>
</dbReference>
<dbReference type="InterPro" id="IPR011042">
    <property type="entry name" value="6-blade_b-propeller_TolB-like"/>
</dbReference>
<comment type="caution">
    <text evidence="3">The sequence shown here is derived from an EMBL/GenBank/DDBJ whole genome shotgun (WGS) entry which is preliminary data.</text>
</comment>
<dbReference type="PANTHER" id="PTHR19328:SF13">
    <property type="entry name" value="HIPL1 PROTEIN"/>
    <property type="match status" value="1"/>
</dbReference>
<dbReference type="CDD" id="cd00146">
    <property type="entry name" value="PKD"/>
    <property type="match status" value="1"/>
</dbReference>
<dbReference type="SUPFAM" id="SSF49299">
    <property type="entry name" value="PKD domain"/>
    <property type="match status" value="1"/>
</dbReference>
<evidence type="ECO:0000313" key="4">
    <source>
        <dbReference type="Proteomes" id="UP000297739"/>
    </source>
</evidence>
<reference evidence="3 4" key="1">
    <citation type="submission" date="2019-04" db="EMBL/GenBank/DDBJ databases">
        <authorList>
            <person name="Feng G."/>
            <person name="Zhang J."/>
            <person name="Zhu H."/>
        </authorList>
    </citation>
    <scope>NUCLEOTIDE SEQUENCE [LARGE SCALE GENOMIC DNA]</scope>
    <source>
        <strain evidence="3 4">JCM 17223</strain>
    </source>
</reference>
<dbReference type="InterPro" id="IPR011041">
    <property type="entry name" value="Quinoprot_gluc/sorb_DH_b-prop"/>
</dbReference>
<accession>A0A4Z0PN04</accession>
<name>A0A4Z0PN04_9BACT</name>
<dbReference type="EMBL" id="SRLD01000008">
    <property type="protein sequence ID" value="TGE18110.1"/>
    <property type="molecule type" value="Genomic_DNA"/>
</dbReference>
<dbReference type="PROSITE" id="PS50093">
    <property type="entry name" value="PKD"/>
    <property type="match status" value="1"/>
</dbReference>
<gene>
    <name evidence="3" type="ORF">E5J99_06135</name>
</gene>
<evidence type="ECO:0000256" key="1">
    <source>
        <dbReference type="SAM" id="SignalP"/>
    </source>
</evidence>
<proteinExistence type="predicted"/>
<organism evidence="3 4">
    <name type="scientific">Hymenobacter elongatus</name>
    <dbReference type="NCBI Taxonomy" id="877208"/>
    <lineage>
        <taxon>Bacteria</taxon>
        <taxon>Pseudomonadati</taxon>
        <taxon>Bacteroidota</taxon>
        <taxon>Cytophagia</taxon>
        <taxon>Cytophagales</taxon>
        <taxon>Hymenobacteraceae</taxon>
        <taxon>Hymenobacter</taxon>
    </lineage>
</organism>
<evidence type="ECO:0000259" key="2">
    <source>
        <dbReference type="PROSITE" id="PS50093"/>
    </source>
</evidence>
<feature type="chain" id="PRO_5021421667" evidence="1">
    <location>
        <begin position="24"/>
        <end position="826"/>
    </location>
</feature>
<evidence type="ECO:0000313" key="3">
    <source>
        <dbReference type="EMBL" id="TGE18110.1"/>
    </source>
</evidence>
<sequence length="826" mass="88450">MKLKLYFFLLLGLLNYRIGFAQAPPTGFTSTTVSGQWDEAVGLTFNATGTHMFVWERPGRVWVVTNGQRSLLLDISPEVGAWIDHGLLGFALHPQFDTNGYFYLFYLVDRHHLLNFGTAAYSPTTNEYFNATISRLTRYTATKSGDTYSVNLASRKILLGATKSTGVACLEGTHSTGTLLFGSDGMLLASVGDGATGGTADFGSNPDSYFAQALQDGIITDKENVGAFRSQLVDCLNGKVLRLDPLTGAGVPSNPFYNAADPQAPRSKVWALGLRNPFRMTLKPGTGSTNPADGNPGVLYIGDVGFSNWEEMNVVSQARQNMGWPLFEGLVANPTFMGQKRYNFYAPNPRFGINGCTQEYFYFQDLIKQATTTGTASFVNPCGGQALPASVPTFVHTRPIIDWGHGAGPARTGIFSGQTPATINIGATGSPVTGPQFGGSASVGGVFYPYNDFPAGYQNTYFLGDYTEGWIRNMTLDASNKPTAVRDFVNDGAVVVHMAVSPAETGLFYVNFFPSEIRKITYLSSGNVAPVAVASTDKLYGPSPLAVKFTGNASSDPEGQVLTYLWNFGDGTTSTAPNPAHTFTTATSAPKKFTVTLTVTDPQGLTNQTTLVVSVNNTPPQVTITSPAVNTLYSVSAQTTFSLEATVTDQEHSGAQLSYQWQGALHHEDHMHPEPMQTTTVGSLTTLPLGCGAESYYYEVVLTVTDAAGLSTTQQVRLNPDCSTAPAYAFYRAIELAGSALTLDGNAWQGSTAPNYSTNGTAFANNTIALLPATDAPRTGMIRSSVYAFGSLNVTLSAVPAGQYRVWAYVWEDNNAETFALALNGQ</sequence>
<dbReference type="PANTHER" id="PTHR19328">
    <property type="entry name" value="HEDGEHOG-INTERACTING PROTEIN"/>
    <property type="match status" value="1"/>
</dbReference>
<keyword evidence="4" id="KW-1185">Reference proteome</keyword>
<dbReference type="Pfam" id="PF18911">
    <property type="entry name" value="PKD_4"/>
    <property type="match status" value="1"/>
</dbReference>
<protein>
    <submittedName>
        <fullName evidence="3">PKD domain-containing protein</fullName>
    </submittedName>
</protein>
<dbReference type="InterPro" id="IPR022409">
    <property type="entry name" value="PKD/Chitinase_dom"/>
</dbReference>
<feature type="non-terminal residue" evidence="3">
    <location>
        <position position="826"/>
    </location>
</feature>
<dbReference type="SMART" id="SM00089">
    <property type="entry name" value="PKD"/>
    <property type="match status" value="1"/>
</dbReference>
<dbReference type="InterPro" id="IPR035986">
    <property type="entry name" value="PKD_dom_sf"/>
</dbReference>
<dbReference type="Gene3D" id="2.60.40.10">
    <property type="entry name" value="Immunoglobulins"/>
    <property type="match status" value="2"/>
</dbReference>
<dbReference type="Pfam" id="PF07995">
    <property type="entry name" value="GSDH"/>
    <property type="match status" value="1"/>
</dbReference>
<dbReference type="InterPro" id="IPR000601">
    <property type="entry name" value="PKD_dom"/>
</dbReference>
<dbReference type="Proteomes" id="UP000297739">
    <property type="component" value="Unassembled WGS sequence"/>
</dbReference>